<dbReference type="FunFam" id="3.30.70.870:FF:000002">
    <property type="entry name" value="Translation elongation factor 2"/>
    <property type="match status" value="1"/>
</dbReference>
<dbReference type="GO" id="GO:0005829">
    <property type="term" value="C:cytosol"/>
    <property type="evidence" value="ECO:0007669"/>
    <property type="project" value="TreeGrafter"/>
</dbReference>
<dbReference type="SUPFAM" id="SSF52540">
    <property type="entry name" value="P-loop containing nucleoside triphosphate hydrolases"/>
    <property type="match status" value="1"/>
</dbReference>
<dbReference type="InterPro" id="IPR005517">
    <property type="entry name" value="Transl_elong_EFG/EF2_IV"/>
</dbReference>
<dbReference type="CDD" id="cd16261">
    <property type="entry name" value="EF2_snRNP_III"/>
    <property type="match status" value="1"/>
</dbReference>
<keyword evidence="4" id="KW-0251">Elongation factor</keyword>
<dbReference type="SUPFAM" id="SSF54211">
    <property type="entry name" value="Ribosomal protein S5 domain 2-like"/>
    <property type="match status" value="1"/>
</dbReference>
<dbReference type="PRINTS" id="PR00315">
    <property type="entry name" value="ELONGATNFCT"/>
</dbReference>
<dbReference type="InterPro" id="IPR009000">
    <property type="entry name" value="Transl_B-barrel_sf"/>
</dbReference>
<dbReference type="PROSITE" id="PS51722">
    <property type="entry name" value="G_TR_2"/>
    <property type="match status" value="1"/>
</dbReference>
<evidence type="ECO:0000256" key="6">
    <source>
        <dbReference type="ARBA" id="ARBA00023134"/>
    </source>
</evidence>
<keyword evidence="6" id="KW-0342">GTP-binding</keyword>
<dbReference type="GO" id="GO:0043022">
    <property type="term" value="F:ribosome binding"/>
    <property type="evidence" value="ECO:0007669"/>
    <property type="project" value="TreeGrafter"/>
</dbReference>
<evidence type="ECO:0000313" key="10">
    <source>
        <dbReference type="Proteomes" id="UP001153709"/>
    </source>
</evidence>
<dbReference type="InterPro" id="IPR000640">
    <property type="entry name" value="EFG_V-like"/>
</dbReference>
<dbReference type="SUPFAM" id="SSF50447">
    <property type="entry name" value="Translation proteins"/>
    <property type="match status" value="1"/>
</dbReference>
<dbReference type="Gene3D" id="2.40.30.10">
    <property type="entry name" value="Translation factors"/>
    <property type="match status" value="2"/>
</dbReference>
<dbReference type="InterPro" id="IPR000795">
    <property type="entry name" value="T_Tr_GTP-bd_dom"/>
</dbReference>
<dbReference type="SMART" id="SM00838">
    <property type="entry name" value="EFG_C"/>
    <property type="match status" value="1"/>
</dbReference>
<dbReference type="SUPFAM" id="SSF54980">
    <property type="entry name" value="EF-G C-terminal domain-like"/>
    <property type="match status" value="2"/>
</dbReference>
<dbReference type="Gene3D" id="3.30.70.240">
    <property type="match status" value="1"/>
</dbReference>
<dbReference type="Proteomes" id="UP001153709">
    <property type="component" value="Chromosome 6"/>
</dbReference>
<gene>
    <name evidence="9" type="ORF">DIABBA_LOCUS9038</name>
</gene>
<dbReference type="CDD" id="cd04096">
    <property type="entry name" value="eEF2_snRNP_like_C"/>
    <property type="match status" value="1"/>
</dbReference>
<dbReference type="FunFam" id="3.40.50.300:FF:000058">
    <property type="entry name" value="Translation elongation factor 2"/>
    <property type="match status" value="1"/>
</dbReference>
<dbReference type="GO" id="GO:0005525">
    <property type="term" value="F:GTP binding"/>
    <property type="evidence" value="ECO:0007669"/>
    <property type="project" value="UniProtKB-KW"/>
</dbReference>
<evidence type="ECO:0000256" key="1">
    <source>
        <dbReference type="ARBA" id="ARBA00004496"/>
    </source>
</evidence>
<evidence type="ECO:0000256" key="5">
    <source>
        <dbReference type="ARBA" id="ARBA00022917"/>
    </source>
</evidence>
<keyword evidence="10" id="KW-1185">Reference proteome</keyword>
<dbReference type="Gene3D" id="3.90.1430.10">
    <property type="entry name" value="Yeast translation eEF2 (G' domain)"/>
    <property type="match status" value="1"/>
</dbReference>
<comment type="subcellular location">
    <subcellularLocation>
        <location evidence="1">Cytoplasm</location>
    </subcellularLocation>
</comment>
<accession>A0A9N9XE34</accession>
<dbReference type="InterPro" id="IPR027417">
    <property type="entry name" value="P-loop_NTPase"/>
</dbReference>
<dbReference type="InterPro" id="IPR020568">
    <property type="entry name" value="Ribosomal_Su5_D2-typ_SF"/>
</dbReference>
<dbReference type="Pfam" id="PF14492">
    <property type="entry name" value="EFG_III"/>
    <property type="match status" value="1"/>
</dbReference>
<dbReference type="EMBL" id="OU898281">
    <property type="protein sequence ID" value="CAG9835883.1"/>
    <property type="molecule type" value="Genomic_DNA"/>
</dbReference>
<dbReference type="AlphaFoldDB" id="A0A9N9XE34"/>
<organism evidence="9 10">
    <name type="scientific">Diabrotica balteata</name>
    <name type="common">Banded cucumber beetle</name>
    <dbReference type="NCBI Taxonomy" id="107213"/>
    <lineage>
        <taxon>Eukaryota</taxon>
        <taxon>Metazoa</taxon>
        <taxon>Ecdysozoa</taxon>
        <taxon>Arthropoda</taxon>
        <taxon>Hexapoda</taxon>
        <taxon>Insecta</taxon>
        <taxon>Pterygota</taxon>
        <taxon>Neoptera</taxon>
        <taxon>Endopterygota</taxon>
        <taxon>Coleoptera</taxon>
        <taxon>Polyphaga</taxon>
        <taxon>Cucujiformia</taxon>
        <taxon>Chrysomeloidea</taxon>
        <taxon>Chrysomelidae</taxon>
        <taxon>Galerucinae</taxon>
        <taxon>Diabroticina</taxon>
        <taxon>Diabroticites</taxon>
        <taxon>Diabrotica</taxon>
    </lineage>
</organism>
<dbReference type="Gene3D" id="3.30.230.10">
    <property type="match status" value="1"/>
</dbReference>
<keyword evidence="3" id="KW-0547">Nucleotide-binding</keyword>
<evidence type="ECO:0000256" key="4">
    <source>
        <dbReference type="ARBA" id="ARBA00022768"/>
    </source>
</evidence>
<protein>
    <recommendedName>
        <fullName evidence="8">Tr-type G domain-containing protein</fullName>
    </recommendedName>
</protein>
<dbReference type="GO" id="GO:0003924">
    <property type="term" value="F:GTPase activity"/>
    <property type="evidence" value="ECO:0007669"/>
    <property type="project" value="InterPro"/>
</dbReference>
<dbReference type="InterPro" id="IPR035647">
    <property type="entry name" value="EFG_III/V"/>
</dbReference>
<comment type="catalytic activity">
    <reaction evidence="7">
        <text>GTP + H2O = GDP + phosphate + H(+)</text>
        <dbReference type="Rhea" id="RHEA:19669"/>
        <dbReference type="ChEBI" id="CHEBI:15377"/>
        <dbReference type="ChEBI" id="CHEBI:15378"/>
        <dbReference type="ChEBI" id="CHEBI:37565"/>
        <dbReference type="ChEBI" id="CHEBI:43474"/>
        <dbReference type="ChEBI" id="CHEBI:58189"/>
    </reaction>
    <physiologicalReaction direction="left-to-right" evidence="7">
        <dbReference type="Rhea" id="RHEA:19670"/>
    </physiologicalReaction>
</comment>
<dbReference type="Pfam" id="PF03764">
    <property type="entry name" value="EFG_IV"/>
    <property type="match status" value="1"/>
</dbReference>
<dbReference type="InterPro" id="IPR041095">
    <property type="entry name" value="EFG_II"/>
</dbReference>
<dbReference type="PANTHER" id="PTHR42908">
    <property type="entry name" value="TRANSLATION ELONGATION FACTOR-RELATED"/>
    <property type="match status" value="1"/>
</dbReference>
<evidence type="ECO:0000256" key="2">
    <source>
        <dbReference type="ARBA" id="ARBA00022490"/>
    </source>
</evidence>
<keyword evidence="2" id="KW-0963">Cytoplasm</keyword>
<sequence length="758" mass="85077">MVNFTVDEIRTMMDKKKNIRNMSVIAHVDHGKSTLTDSLVSKAGIIAGAKAGETRFTDTRKDEQERCITIKSTAISMFFELDDKDLVFITNPDQREKDEKGFLINLIDSPGHVDFSSEVTAALRVTDGALVVVDCVSGVCVQTETVLRQAIAERIKPILFMNKMDRALLELQLESEELYQTFQRIVENVNVIIATYNDDAGPMGEVRVDPSKGSVGFGSGLHGWAFTLKQFSEMYAEKFKIDVVKLMNRLWGENFFNPKTKKWAKQKDDDNKRSFCMYILDPIYKIFDSIMNYKKEEYEALLPKLGIALKHEDKDKDGKQLLKVVMRTWLPAGEALLQMIAIHLPSPVVAQKYRMEMLYEGPHDDEAAIGIKNCDPNAPLMMYVSKMVPTSDKGRFYAFGRVFSAIEDVPSGNICGLVGVDQFLVKTGTITTFKDAHNLKVMKFSVSPVVRVAVEPKNPADLPKLVEGLKRLTKSDPMVQCIIEESGEHIIAGAGELHLEICLKDLEEDHACIPIKKSDPVVSYRETVSEESDQMCLSKSPNKHNRFFCTLFPTTTGIFIYTPFQFSGVQYLNEIKDSVVAGFQWATKEGVLSEENLRAVRFNIYDVTLHADAIHRGGGQIIPTTRRCLYACLMTASPRLMEPIYKCEIMCPEVAVGGIYGVLNRRRGHVFEEAQIAGTPMFLVKAYLPVNESFGFTADLRSNTGGQAFPQSVFDHWQILPGDPMDPGTKPYGIVQDTRKRKGLKEGLPDLAQYLDKL</sequence>
<evidence type="ECO:0000313" key="9">
    <source>
        <dbReference type="EMBL" id="CAG9835883.1"/>
    </source>
</evidence>
<dbReference type="PANTHER" id="PTHR42908:SF10">
    <property type="entry name" value="EUKARYOTIC TRANSLATION ELONGATION FACTOR 2"/>
    <property type="match status" value="1"/>
</dbReference>
<dbReference type="Gene3D" id="3.40.50.300">
    <property type="entry name" value="P-loop containing nucleotide triphosphate hydrolases"/>
    <property type="match status" value="1"/>
</dbReference>
<dbReference type="OrthoDB" id="364892at2759"/>
<evidence type="ECO:0000259" key="8">
    <source>
        <dbReference type="PROSITE" id="PS51722"/>
    </source>
</evidence>
<evidence type="ECO:0000256" key="7">
    <source>
        <dbReference type="ARBA" id="ARBA00049117"/>
    </source>
</evidence>
<dbReference type="Pfam" id="PF00679">
    <property type="entry name" value="EFG_C"/>
    <property type="match status" value="1"/>
</dbReference>
<dbReference type="CDD" id="cd01885">
    <property type="entry name" value="EF2"/>
    <property type="match status" value="1"/>
</dbReference>
<dbReference type="NCBIfam" id="TIGR00231">
    <property type="entry name" value="small_GTP"/>
    <property type="match status" value="1"/>
</dbReference>
<proteinExistence type="predicted"/>
<dbReference type="GO" id="GO:0003746">
    <property type="term" value="F:translation elongation factor activity"/>
    <property type="evidence" value="ECO:0007669"/>
    <property type="project" value="UniProtKB-KW"/>
</dbReference>
<dbReference type="FunFam" id="3.90.1430.10:FF:000003">
    <property type="entry name" value="Elongation factor 2"/>
    <property type="match status" value="1"/>
</dbReference>
<dbReference type="InterPro" id="IPR014721">
    <property type="entry name" value="Ribsml_uS5_D2-typ_fold_subgr"/>
</dbReference>
<dbReference type="Pfam" id="PF00009">
    <property type="entry name" value="GTP_EFTU"/>
    <property type="match status" value="1"/>
</dbReference>
<dbReference type="FunFam" id="3.30.70.240:FF:000003">
    <property type="entry name" value="Translation elongation factor 2"/>
    <property type="match status" value="1"/>
</dbReference>
<dbReference type="Gene3D" id="3.30.70.870">
    <property type="entry name" value="Elongation Factor G (Translational Gtpase), domain 3"/>
    <property type="match status" value="1"/>
</dbReference>
<name>A0A9N9XE34_DIABA</name>
<feature type="domain" description="Tr-type G" evidence="8">
    <location>
        <begin position="17"/>
        <end position="348"/>
    </location>
</feature>
<dbReference type="CDD" id="cd01681">
    <property type="entry name" value="aeEF2_snRNP_like_IV"/>
    <property type="match status" value="1"/>
</dbReference>
<dbReference type="SMART" id="SM00889">
    <property type="entry name" value="EFG_IV"/>
    <property type="match status" value="1"/>
</dbReference>
<dbReference type="InterPro" id="IPR005225">
    <property type="entry name" value="Small_GTP-bd"/>
</dbReference>
<dbReference type="GO" id="GO:1990904">
    <property type="term" value="C:ribonucleoprotein complex"/>
    <property type="evidence" value="ECO:0007669"/>
    <property type="project" value="TreeGrafter"/>
</dbReference>
<evidence type="ECO:0000256" key="3">
    <source>
        <dbReference type="ARBA" id="ARBA00022741"/>
    </source>
</evidence>
<keyword evidence="5" id="KW-0648">Protein biosynthesis</keyword>
<dbReference type="InterPro" id="IPR031157">
    <property type="entry name" value="G_TR_CS"/>
</dbReference>
<dbReference type="PROSITE" id="PS00301">
    <property type="entry name" value="G_TR_1"/>
    <property type="match status" value="1"/>
</dbReference>
<reference evidence="9" key="1">
    <citation type="submission" date="2022-01" db="EMBL/GenBank/DDBJ databases">
        <authorList>
            <person name="King R."/>
        </authorList>
    </citation>
    <scope>NUCLEOTIDE SEQUENCE</scope>
</reference>